<name>A0ACB9RIT1_9MYRT</name>
<reference evidence="2" key="1">
    <citation type="journal article" date="2023" name="Front. Plant Sci.">
        <title>Chromosomal-level genome assembly of Melastoma candidum provides insights into trichome evolution.</title>
        <authorList>
            <person name="Zhong Y."/>
            <person name="Wu W."/>
            <person name="Sun C."/>
            <person name="Zou P."/>
            <person name="Liu Y."/>
            <person name="Dai S."/>
            <person name="Zhou R."/>
        </authorList>
    </citation>
    <scope>NUCLEOTIDE SEQUENCE [LARGE SCALE GENOMIC DNA]</scope>
</reference>
<comment type="caution">
    <text evidence="1">The sequence shown here is derived from an EMBL/GenBank/DDBJ whole genome shotgun (WGS) entry which is preliminary data.</text>
</comment>
<proteinExistence type="predicted"/>
<evidence type="ECO:0000313" key="1">
    <source>
        <dbReference type="EMBL" id="KAI4375847.1"/>
    </source>
</evidence>
<sequence>MKTPYCKNDKHAYLSKPQYLHLSKGSKVEVTSKSEGLVGSWFEATVLKPPENPWSSHKSKRLALIEYVNLVNEEGTLLLREKVDQVLLRPLPPKFVVEVGDDFREGDLVDCFERDGWWTGIVQNVARVRVGDGNGGDDEKEERYVVEFEDPVHEIEFRKEDLRVHLDWMNGKWFRLRNDVLQELIVTQDGNATLANKSSRSGPEELVEPEHEVVTEISAELPVNEPTTLLDQKLSPCLSTGCQQETVSVECPDNSSTHSLPKKLKGPCVDPFVLPCTKSAELTIEDPNGASRCVAPGVGLRNSGISPLRDCHYKEIHERSVPNVRDSSHFKRGFKRRKTKKQIFVGIPTPLPETEVAEAVGIQKDQTMEDQSHIAVGRELSHEKRGEMQVDENVHKIPCMEEQTRESVGTEMTPEQQGEIQKAENIPRNPPLELEAVGTDVIYEEPGTSNLANEALVPVSEGAVVSPNEGRLGSSGSQVTSQSSPFVKKSPIWKAVEALEMLRLFPQKPHFKPLIDKKERSREGLAIGMMLTYASTVESVIKLSVHSPVSSFMDCLETLRILETHGFDTKTIERRVLKLHSLKGTQEQVDKKKKEVCSRISDLKHKNEKLVEDVYESARKVKFYRQQLTLALLEKEANELEITSLMTSLDVVDTVMESVPFDFVD</sequence>
<accession>A0ACB9RIT1</accession>
<keyword evidence="2" id="KW-1185">Reference proteome</keyword>
<evidence type="ECO:0000313" key="2">
    <source>
        <dbReference type="Proteomes" id="UP001057402"/>
    </source>
</evidence>
<dbReference type="EMBL" id="CM042883">
    <property type="protein sequence ID" value="KAI4375847.1"/>
    <property type="molecule type" value="Genomic_DNA"/>
</dbReference>
<organism evidence="1 2">
    <name type="scientific">Melastoma candidum</name>
    <dbReference type="NCBI Taxonomy" id="119954"/>
    <lineage>
        <taxon>Eukaryota</taxon>
        <taxon>Viridiplantae</taxon>
        <taxon>Streptophyta</taxon>
        <taxon>Embryophyta</taxon>
        <taxon>Tracheophyta</taxon>
        <taxon>Spermatophyta</taxon>
        <taxon>Magnoliopsida</taxon>
        <taxon>eudicotyledons</taxon>
        <taxon>Gunneridae</taxon>
        <taxon>Pentapetalae</taxon>
        <taxon>rosids</taxon>
        <taxon>malvids</taxon>
        <taxon>Myrtales</taxon>
        <taxon>Melastomataceae</taxon>
        <taxon>Melastomatoideae</taxon>
        <taxon>Melastomateae</taxon>
        <taxon>Melastoma</taxon>
    </lineage>
</organism>
<protein>
    <submittedName>
        <fullName evidence="1">Uncharacterized protein</fullName>
    </submittedName>
</protein>
<gene>
    <name evidence="1" type="ORF">MLD38_013667</name>
</gene>
<dbReference type="Proteomes" id="UP001057402">
    <property type="component" value="Chromosome 4"/>
</dbReference>